<dbReference type="PATRIC" id="fig|1134406.4.peg.990"/>
<dbReference type="PANTHER" id="PTHR30222">
    <property type="entry name" value="SPERMIDINE/PUTRESCINE-BINDING PERIPLASMIC PROTEIN"/>
    <property type="match status" value="1"/>
</dbReference>
<evidence type="ECO:0000256" key="2">
    <source>
        <dbReference type="ARBA" id="ARBA00022448"/>
    </source>
</evidence>
<protein>
    <recommendedName>
        <fullName evidence="7">ABC transporter substrate-binding protein</fullName>
    </recommendedName>
</protein>
<proteinExistence type="predicted"/>
<dbReference type="Pfam" id="PF13416">
    <property type="entry name" value="SBP_bac_8"/>
    <property type="match status" value="1"/>
</dbReference>
<evidence type="ECO:0008006" key="7">
    <source>
        <dbReference type="Google" id="ProtNLM"/>
    </source>
</evidence>
<dbReference type="GO" id="GO:0015846">
    <property type="term" value="P:polyamine transport"/>
    <property type="evidence" value="ECO:0007669"/>
    <property type="project" value="InterPro"/>
</dbReference>
<dbReference type="GO" id="GO:0019808">
    <property type="term" value="F:polyamine binding"/>
    <property type="evidence" value="ECO:0007669"/>
    <property type="project" value="InterPro"/>
</dbReference>
<dbReference type="PRINTS" id="PR00909">
    <property type="entry name" value="SPERMDNBNDNG"/>
</dbReference>
<dbReference type="PROSITE" id="PS51257">
    <property type="entry name" value="PROKAR_LIPOPROTEIN"/>
    <property type="match status" value="1"/>
</dbReference>
<evidence type="ECO:0000256" key="4">
    <source>
        <dbReference type="ARBA" id="ARBA00022764"/>
    </source>
</evidence>
<dbReference type="OrthoDB" id="9769319at2"/>
<sequence length="356" mass="39873">MKRTRQFLVWISVVLVLSLGLTACGGKGGGSAAKELTVLDWAGYEVPEYRAEFVQQHPDVEVKFTFFADDAEGFAKSKSGFKSDLVHPCTNYWALYVQHGLVQPIDTSRLKYWSGIYPNLAKQGEFDGKQYFIPWDWGYESILVRSDKVKTIPTSWADLWNPEYAGHLSVIDAGENMYMITALSLGLDPWDVSPETVEIIRQKLLELKPNIMHYWADYTELNTLVAGGDIWVAGNAWNDAYTAMLAEGVPVEYVTPKEGRIAWVCGYGISSDIENVDLAYDYLNALMEPAANAQMATDFAYGPGNADSVPLMDQELVQLLELDDPSIIERAILQAPITDEMRQVYTDLWVEIKAAP</sequence>
<keyword evidence="2" id="KW-0813">Transport</keyword>
<dbReference type="PANTHER" id="PTHR30222:SF17">
    <property type="entry name" value="SPERMIDINE_PUTRESCINE-BINDING PERIPLASMIC PROTEIN"/>
    <property type="match status" value="1"/>
</dbReference>
<evidence type="ECO:0000313" key="5">
    <source>
        <dbReference type="EMBL" id="KPL76564.1"/>
    </source>
</evidence>
<organism evidence="5 6">
    <name type="scientific">Ornatilinea apprima</name>
    <dbReference type="NCBI Taxonomy" id="1134406"/>
    <lineage>
        <taxon>Bacteria</taxon>
        <taxon>Bacillati</taxon>
        <taxon>Chloroflexota</taxon>
        <taxon>Anaerolineae</taxon>
        <taxon>Anaerolineales</taxon>
        <taxon>Anaerolineaceae</taxon>
        <taxon>Ornatilinea</taxon>
    </lineage>
</organism>
<comment type="subcellular location">
    <subcellularLocation>
        <location evidence="1">Periplasm</location>
    </subcellularLocation>
</comment>
<dbReference type="InterPro" id="IPR001188">
    <property type="entry name" value="Sperm_putr-bd"/>
</dbReference>
<dbReference type="SUPFAM" id="SSF53850">
    <property type="entry name" value="Periplasmic binding protein-like II"/>
    <property type="match status" value="1"/>
</dbReference>
<keyword evidence="3" id="KW-0732">Signal</keyword>
<dbReference type="InterPro" id="IPR006059">
    <property type="entry name" value="SBP"/>
</dbReference>
<dbReference type="STRING" id="1134406.ADN00_11445"/>
<evidence type="ECO:0000256" key="1">
    <source>
        <dbReference type="ARBA" id="ARBA00004418"/>
    </source>
</evidence>
<keyword evidence="6" id="KW-1185">Reference proteome</keyword>
<dbReference type="EMBL" id="LGCL01000025">
    <property type="protein sequence ID" value="KPL76564.1"/>
    <property type="molecule type" value="Genomic_DNA"/>
</dbReference>
<dbReference type="Proteomes" id="UP000050417">
    <property type="component" value="Unassembled WGS sequence"/>
</dbReference>
<dbReference type="Gene3D" id="3.40.190.10">
    <property type="entry name" value="Periplasmic binding protein-like II"/>
    <property type="match status" value="2"/>
</dbReference>
<keyword evidence="4" id="KW-0574">Periplasm</keyword>
<dbReference type="AlphaFoldDB" id="A0A0P6XTM5"/>
<gene>
    <name evidence="5" type="ORF">ADN00_11445</name>
</gene>
<evidence type="ECO:0000256" key="3">
    <source>
        <dbReference type="ARBA" id="ARBA00022729"/>
    </source>
</evidence>
<dbReference type="GO" id="GO:0042597">
    <property type="term" value="C:periplasmic space"/>
    <property type="evidence" value="ECO:0007669"/>
    <property type="project" value="UniProtKB-SubCell"/>
</dbReference>
<dbReference type="RefSeq" id="WP_075063148.1">
    <property type="nucleotide sequence ID" value="NZ_LGCL01000025.1"/>
</dbReference>
<reference evidence="5" key="1">
    <citation type="submission" date="2015-07" db="EMBL/GenBank/DDBJ databases">
        <title>Genome sequence of Ornatilinea apprima DSM 23815.</title>
        <authorList>
            <person name="Hemp J."/>
            <person name="Ward L.M."/>
            <person name="Pace L.A."/>
            <person name="Fischer W.W."/>
        </authorList>
    </citation>
    <scope>NUCLEOTIDE SEQUENCE [LARGE SCALE GENOMIC DNA]</scope>
    <source>
        <strain evidence="5">P3M-1</strain>
    </source>
</reference>
<accession>A0A0P6XTM5</accession>
<evidence type="ECO:0000313" key="6">
    <source>
        <dbReference type="Proteomes" id="UP000050417"/>
    </source>
</evidence>
<comment type="caution">
    <text evidence="5">The sequence shown here is derived from an EMBL/GenBank/DDBJ whole genome shotgun (WGS) entry which is preliminary data.</text>
</comment>
<name>A0A0P6XTM5_9CHLR</name>